<dbReference type="InterPro" id="IPR004398">
    <property type="entry name" value="RNA_MeTrfase_RsmD"/>
</dbReference>
<evidence type="ECO:0000256" key="1">
    <source>
        <dbReference type="ARBA" id="ARBA00022603"/>
    </source>
</evidence>
<protein>
    <recommendedName>
        <fullName evidence="4">Methyltransferase small domain-containing protein</fullName>
    </recommendedName>
</protein>
<dbReference type="CDD" id="cd02440">
    <property type="entry name" value="AdoMet_MTases"/>
    <property type="match status" value="1"/>
</dbReference>
<name>A0A0F9SH80_9ZZZZ</name>
<comment type="caution">
    <text evidence="3">The sequence shown here is derived from an EMBL/GenBank/DDBJ whole genome shotgun (WGS) entry which is preliminary data.</text>
</comment>
<keyword evidence="1" id="KW-0489">Methyltransferase</keyword>
<evidence type="ECO:0008006" key="4">
    <source>
        <dbReference type="Google" id="ProtNLM"/>
    </source>
</evidence>
<evidence type="ECO:0000256" key="2">
    <source>
        <dbReference type="ARBA" id="ARBA00022679"/>
    </source>
</evidence>
<accession>A0A0F9SH80</accession>
<dbReference type="InterPro" id="IPR029063">
    <property type="entry name" value="SAM-dependent_MTases_sf"/>
</dbReference>
<gene>
    <name evidence="3" type="ORF">LCGC14_0519890</name>
</gene>
<dbReference type="Pfam" id="PF03602">
    <property type="entry name" value="Cons_hypoth95"/>
    <property type="match status" value="1"/>
</dbReference>
<reference evidence="3" key="1">
    <citation type="journal article" date="2015" name="Nature">
        <title>Complex archaea that bridge the gap between prokaryotes and eukaryotes.</title>
        <authorList>
            <person name="Spang A."/>
            <person name="Saw J.H."/>
            <person name="Jorgensen S.L."/>
            <person name="Zaremba-Niedzwiedzka K."/>
            <person name="Martijn J."/>
            <person name="Lind A.E."/>
            <person name="van Eijk R."/>
            <person name="Schleper C."/>
            <person name="Guy L."/>
            <person name="Ettema T.J."/>
        </authorList>
    </citation>
    <scope>NUCLEOTIDE SEQUENCE</scope>
</reference>
<evidence type="ECO:0000313" key="3">
    <source>
        <dbReference type="EMBL" id="KKN61657.1"/>
    </source>
</evidence>
<dbReference type="SUPFAM" id="SSF53335">
    <property type="entry name" value="S-adenosyl-L-methionine-dependent methyltransferases"/>
    <property type="match status" value="1"/>
</dbReference>
<proteinExistence type="predicted"/>
<dbReference type="EMBL" id="LAZR01000651">
    <property type="protein sequence ID" value="KKN61657.1"/>
    <property type="molecule type" value="Genomic_DNA"/>
</dbReference>
<dbReference type="GO" id="GO:0003676">
    <property type="term" value="F:nucleic acid binding"/>
    <property type="evidence" value="ECO:0007669"/>
    <property type="project" value="InterPro"/>
</dbReference>
<dbReference type="AlphaFoldDB" id="A0A0F9SH80"/>
<dbReference type="GO" id="GO:0008168">
    <property type="term" value="F:methyltransferase activity"/>
    <property type="evidence" value="ECO:0007669"/>
    <property type="project" value="UniProtKB-KW"/>
</dbReference>
<dbReference type="Gene3D" id="3.40.50.150">
    <property type="entry name" value="Vaccinia Virus protein VP39"/>
    <property type="match status" value="1"/>
</dbReference>
<dbReference type="GO" id="GO:0031167">
    <property type="term" value="P:rRNA methylation"/>
    <property type="evidence" value="ECO:0007669"/>
    <property type="project" value="InterPro"/>
</dbReference>
<sequence length="139" mass="15198">MDLFAGSGALGIEAASRGADSVVMVENNPLASKQLQHHCQSIIANNCRVEPKTAQQFLNSTSQQFDIVFIDPPYKANIWSEIAEQLISRAVLADNAAIYIECPSKGEVPVFPAQWQLIKDKKAGGVRYCLFSYHSGEIA</sequence>
<dbReference type="PANTHER" id="PTHR43542:SF1">
    <property type="entry name" value="METHYLTRANSFERASE"/>
    <property type="match status" value="1"/>
</dbReference>
<dbReference type="InterPro" id="IPR002052">
    <property type="entry name" value="DNA_methylase_N6_adenine_CS"/>
</dbReference>
<dbReference type="PROSITE" id="PS00092">
    <property type="entry name" value="N6_MTASE"/>
    <property type="match status" value="1"/>
</dbReference>
<dbReference type="PANTHER" id="PTHR43542">
    <property type="entry name" value="METHYLTRANSFERASE"/>
    <property type="match status" value="1"/>
</dbReference>
<organism evidence="3">
    <name type="scientific">marine sediment metagenome</name>
    <dbReference type="NCBI Taxonomy" id="412755"/>
    <lineage>
        <taxon>unclassified sequences</taxon>
        <taxon>metagenomes</taxon>
        <taxon>ecological metagenomes</taxon>
    </lineage>
</organism>
<keyword evidence="2" id="KW-0808">Transferase</keyword>